<dbReference type="SUPFAM" id="SSF52200">
    <property type="entry name" value="Toll/Interleukin receptor TIR domain"/>
    <property type="match status" value="1"/>
</dbReference>
<proteinExistence type="predicted"/>
<protein>
    <recommendedName>
        <fullName evidence="3">TIR domain-containing protein</fullName>
    </recommendedName>
</protein>
<organism evidence="1 2">
    <name type="scientific">Asaia siamensis</name>
    <dbReference type="NCBI Taxonomy" id="110479"/>
    <lineage>
        <taxon>Bacteria</taxon>
        <taxon>Pseudomonadati</taxon>
        <taxon>Pseudomonadota</taxon>
        <taxon>Alphaproteobacteria</taxon>
        <taxon>Acetobacterales</taxon>
        <taxon>Acetobacteraceae</taxon>
        <taxon>Asaia</taxon>
    </lineage>
</organism>
<evidence type="ECO:0008006" key="3">
    <source>
        <dbReference type="Google" id="ProtNLM"/>
    </source>
</evidence>
<dbReference type="Proteomes" id="UP000637769">
    <property type="component" value="Unassembled WGS sequence"/>
</dbReference>
<dbReference type="RefSeq" id="WP_188426237.1">
    <property type="nucleotide sequence ID" value="NZ_BMCH01000003.1"/>
</dbReference>
<accession>A0ABQ1LZS6</accession>
<name>A0ABQ1LZS6_9PROT</name>
<evidence type="ECO:0000313" key="1">
    <source>
        <dbReference type="EMBL" id="GGC31349.1"/>
    </source>
</evidence>
<reference evidence="2" key="1">
    <citation type="journal article" date="2019" name="Int. J. Syst. Evol. Microbiol.">
        <title>The Global Catalogue of Microorganisms (GCM) 10K type strain sequencing project: providing services to taxonomists for standard genome sequencing and annotation.</title>
        <authorList>
            <consortium name="The Broad Institute Genomics Platform"/>
            <consortium name="The Broad Institute Genome Sequencing Center for Infectious Disease"/>
            <person name="Wu L."/>
            <person name="Ma J."/>
        </authorList>
    </citation>
    <scope>NUCLEOTIDE SEQUENCE [LARGE SCALE GENOMIC DNA]</scope>
    <source>
        <strain evidence="2">CCM 7132</strain>
    </source>
</reference>
<keyword evidence="2" id="KW-1185">Reference proteome</keyword>
<dbReference type="Gene3D" id="3.40.50.10140">
    <property type="entry name" value="Toll/interleukin-1 receptor homology (TIR) domain"/>
    <property type="match status" value="1"/>
</dbReference>
<dbReference type="EMBL" id="BMCH01000003">
    <property type="protein sequence ID" value="GGC31349.1"/>
    <property type="molecule type" value="Genomic_DNA"/>
</dbReference>
<dbReference type="InterPro" id="IPR035897">
    <property type="entry name" value="Toll_tir_struct_dom_sf"/>
</dbReference>
<comment type="caution">
    <text evidence="1">The sequence shown here is derived from an EMBL/GenBank/DDBJ whole genome shotgun (WGS) entry which is preliminary data.</text>
</comment>
<sequence length="274" mass="32144">MYKAYKVDIDSKYLGVDQAIIEKMKLKNRPKQSIKNFFNDDGSLDGNNIISEWFPQEKFDIFLSHSHADEHIAYMLANFLEENFGLRCFVDSSVWGYADKILKEVDEEFCKKKDDKGKITYSYEKRNITTSHIHNMLSVSIAGMMDQCECLFFLNTENSLIKKENIKTLMEGETYSPWLYYELSMCLFLEKIIPKRFAERGMSVESMTMDEARADSVRPVARYFIQTEYMTILSGQDLNNWISGSGSRSGRKGIQCLDWIYKYRPMYFPERKIL</sequence>
<evidence type="ECO:0000313" key="2">
    <source>
        <dbReference type="Proteomes" id="UP000637769"/>
    </source>
</evidence>
<gene>
    <name evidence="1" type="ORF">GCM10007207_16090</name>
</gene>